<dbReference type="Pfam" id="PF20539">
    <property type="entry name" value="DUF6754"/>
    <property type="match status" value="1"/>
</dbReference>
<dbReference type="InterPro" id="IPR046642">
    <property type="entry name" value="DUF6754"/>
</dbReference>
<protein>
    <recommendedName>
        <fullName evidence="2">DUF6754 domain-containing protein</fullName>
    </recommendedName>
</protein>
<evidence type="ECO:0000259" key="2">
    <source>
        <dbReference type="Pfam" id="PF20539"/>
    </source>
</evidence>
<dbReference type="EMBL" id="DSXR01000095">
    <property type="protein sequence ID" value="HGS87827.1"/>
    <property type="molecule type" value="Genomic_DNA"/>
</dbReference>
<feature type="domain" description="DUF6754" evidence="2">
    <location>
        <begin position="7"/>
        <end position="245"/>
    </location>
</feature>
<keyword evidence="1" id="KW-0472">Membrane</keyword>
<evidence type="ECO:0000256" key="1">
    <source>
        <dbReference type="SAM" id="Phobius"/>
    </source>
</evidence>
<keyword evidence="1" id="KW-1133">Transmembrane helix</keyword>
<name>A0A7C4Q2G4_9CHLR</name>
<feature type="transmembrane region" description="Helical" evidence="1">
    <location>
        <begin position="227"/>
        <end position="246"/>
    </location>
</feature>
<keyword evidence="1" id="KW-0812">Transmembrane</keyword>
<sequence length="248" mass="26065">MMVEAIMALALIAVTAGLILLLTLQRNILRSGLRQLPAFDRLRQAIGLAVENGTRIHITLGKAGIASSTSAAGLAGLTTLERIARVSSISDRPPLASSGEGTLTLLSQDTLRAAYRQMNQLELYDPHRGRLTGPTSFSYIAGALPIADGENVSAHLAIGNFGPEIALLMEAGEQQEAFTLAATDSLSAQAALFTSSQETLIGEELFAIPAYLNSGAVYTASLQVQDILRWGVIVVIVAGSILKLLGVV</sequence>
<organism evidence="3">
    <name type="scientific">Bellilinea caldifistulae</name>
    <dbReference type="NCBI Taxonomy" id="360411"/>
    <lineage>
        <taxon>Bacteria</taxon>
        <taxon>Bacillati</taxon>
        <taxon>Chloroflexota</taxon>
        <taxon>Anaerolineae</taxon>
        <taxon>Anaerolineales</taxon>
        <taxon>Anaerolineaceae</taxon>
        <taxon>Bellilinea</taxon>
    </lineage>
</organism>
<dbReference type="AlphaFoldDB" id="A0A7C4Q2G4"/>
<comment type="caution">
    <text evidence="3">The sequence shown here is derived from an EMBL/GenBank/DDBJ whole genome shotgun (WGS) entry which is preliminary data.</text>
</comment>
<accession>A0A7C4Q2G4</accession>
<evidence type="ECO:0000313" key="3">
    <source>
        <dbReference type="EMBL" id="HGS87827.1"/>
    </source>
</evidence>
<feature type="transmembrane region" description="Helical" evidence="1">
    <location>
        <begin position="6"/>
        <end position="24"/>
    </location>
</feature>
<reference evidence="3" key="1">
    <citation type="journal article" date="2020" name="mSystems">
        <title>Genome- and Community-Level Interaction Insights into Carbon Utilization and Element Cycling Functions of Hydrothermarchaeota in Hydrothermal Sediment.</title>
        <authorList>
            <person name="Zhou Z."/>
            <person name="Liu Y."/>
            <person name="Xu W."/>
            <person name="Pan J."/>
            <person name="Luo Z.H."/>
            <person name="Li M."/>
        </authorList>
    </citation>
    <scope>NUCLEOTIDE SEQUENCE [LARGE SCALE GENOMIC DNA]</scope>
    <source>
        <strain evidence="3">SpSt-556</strain>
    </source>
</reference>
<gene>
    <name evidence="3" type="ORF">ENT17_09440</name>
</gene>
<proteinExistence type="predicted"/>